<keyword evidence="2" id="KW-1185">Reference proteome</keyword>
<comment type="caution">
    <text evidence="1">The sequence shown here is derived from an EMBL/GenBank/DDBJ whole genome shotgun (WGS) entry which is preliminary data.</text>
</comment>
<reference evidence="1" key="1">
    <citation type="journal article" date="2020" name="bioRxiv">
        <title>Whole genome comparisons of ergot fungi reveals the divergence and evolution of species within the genus Claviceps are the result of varying mechanisms driving genome evolution and host range expansion.</title>
        <authorList>
            <person name="Wyka S.A."/>
            <person name="Mondo S.J."/>
            <person name="Liu M."/>
            <person name="Dettman J."/>
            <person name="Nalam V."/>
            <person name="Broders K.D."/>
        </authorList>
    </citation>
    <scope>NUCLEOTIDE SEQUENCE</scope>
    <source>
        <strain evidence="1">CCC 602</strain>
    </source>
</reference>
<organism evidence="1 2">
    <name type="scientific">Claviceps pusilla</name>
    <dbReference type="NCBI Taxonomy" id="123648"/>
    <lineage>
        <taxon>Eukaryota</taxon>
        <taxon>Fungi</taxon>
        <taxon>Dikarya</taxon>
        <taxon>Ascomycota</taxon>
        <taxon>Pezizomycotina</taxon>
        <taxon>Sordariomycetes</taxon>
        <taxon>Hypocreomycetidae</taxon>
        <taxon>Hypocreales</taxon>
        <taxon>Clavicipitaceae</taxon>
        <taxon>Claviceps</taxon>
    </lineage>
</organism>
<protein>
    <submittedName>
        <fullName evidence="1">Uncharacterized protein</fullName>
    </submittedName>
</protein>
<accession>A0A9P7NA76</accession>
<name>A0A9P7NA76_9HYPO</name>
<evidence type="ECO:0000313" key="1">
    <source>
        <dbReference type="EMBL" id="KAG6000975.1"/>
    </source>
</evidence>
<dbReference type="OrthoDB" id="4646997at2759"/>
<gene>
    <name evidence="1" type="ORF">E4U43_001446</name>
</gene>
<proteinExistence type="predicted"/>
<dbReference type="AlphaFoldDB" id="A0A9P7NA76"/>
<dbReference type="EMBL" id="SRPW01001476">
    <property type="protein sequence ID" value="KAG6000975.1"/>
    <property type="molecule type" value="Genomic_DNA"/>
</dbReference>
<sequence>MDIESYFSSVTSEDIFCRKFGDENGRPLRQLKYSAASKWGREHLFSCRVIRHVRQSDTLPSLLKHKPSRETIPPKIQRFLKGPEHGELNQSEHFLIQKYNILGQIWAALATFKVNDERRVFDPIPNIDEAVVMRPTRVRRITSHGDYVDSGEMQIDSSSPIPESSPVSSLSSYIGSSHNRFKVTEDGTLRLISCVIRVILIYAVQNYVCFLEYQISDSFIAQLESGDPDEFIHVYATGFLDINANTGRQHILSNLSALVNIVNPRD</sequence>
<dbReference type="Proteomes" id="UP000748025">
    <property type="component" value="Unassembled WGS sequence"/>
</dbReference>
<evidence type="ECO:0000313" key="2">
    <source>
        <dbReference type="Proteomes" id="UP000748025"/>
    </source>
</evidence>